<feature type="region of interest" description="Disordered" evidence="1">
    <location>
        <begin position="21"/>
        <end position="49"/>
    </location>
</feature>
<proteinExistence type="predicted"/>
<accession>A0A2A6CNF6</accession>
<feature type="chain" id="PRO_5043859373" evidence="3">
    <location>
        <begin position="17"/>
        <end position="305"/>
    </location>
</feature>
<evidence type="ECO:0000256" key="3">
    <source>
        <dbReference type="SAM" id="SignalP"/>
    </source>
</evidence>
<sequence length="305" mass="33492">MIHSFILLSLLACTVAIGPGEGDHHESGGPMNPRGPVNPGGPINPGGPKFPGNPNFPGWPFRSFKTTTPTPRSPREELNWVIQQLQALLDESTAICRVIIVSDDLLAFVYLGQCSAIAGKAFCRVCEANLSGTGSLLYLVCQASAILWLSLGYRLYIVRSDAISLKMPSKKAIWFICLLARALMSPIMYFYYTSLNDPSGEVSQYLSKFGGNAVSLLYLYDIKVITFLSFASIFSFIASIAAYCMRKSLLLKLATIAIKRECTTYKLQRFVIDECVGMLERPILRIARATSAQEPLVETSARAIN</sequence>
<feature type="transmembrane region" description="Helical" evidence="2">
    <location>
        <begin position="130"/>
        <end position="151"/>
    </location>
</feature>
<feature type="signal peptide" evidence="3">
    <location>
        <begin position="1"/>
        <end position="16"/>
    </location>
</feature>
<keyword evidence="2" id="KW-1133">Transmembrane helix</keyword>
<keyword evidence="3" id="KW-0732">Signal</keyword>
<evidence type="ECO:0000313" key="5">
    <source>
        <dbReference type="Proteomes" id="UP000005239"/>
    </source>
</evidence>
<gene>
    <name evidence="4" type="primary">WBGene00280125</name>
</gene>
<keyword evidence="2" id="KW-0472">Membrane</keyword>
<reference evidence="5" key="1">
    <citation type="journal article" date="2008" name="Nat. Genet.">
        <title>The Pristionchus pacificus genome provides a unique perspective on nematode lifestyle and parasitism.</title>
        <authorList>
            <person name="Dieterich C."/>
            <person name="Clifton S.W."/>
            <person name="Schuster L.N."/>
            <person name="Chinwalla A."/>
            <person name="Delehaunty K."/>
            <person name="Dinkelacker I."/>
            <person name="Fulton L."/>
            <person name="Fulton R."/>
            <person name="Godfrey J."/>
            <person name="Minx P."/>
            <person name="Mitreva M."/>
            <person name="Roeseler W."/>
            <person name="Tian H."/>
            <person name="Witte H."/>
            <person name="Yang S.P."/>
            <person name="Wilson R.K."/>
            <person name="Sommer R.J."/>
        </authorList>
    </citation>
    <scope>NUCLEOTIDE SEQUENCE [LARGE SCALE GENOMIC DNA]</scope>
    <source>
        <strain evidence="5">PS312</strain>
    </source>
</reference>
<keyword evidence="5" id="KW-1185">Reference proteome</keyword>
<dbReference type="AlphaFoldDB" id="A0A2A6CNF6"/>
<reference evidence="4" key="2">
    <citation type="submission" date="2022-06" db="UniProtKB">
        <authorList>
            <consortium name="EnsemblMetazoa"/>
        </authorList>
    </citation>
    <scope>IDENTIFICATION</scope>
    <source>
        <strain evidence="4">PS312</strain>
    </source>
</reference>
<dbReference type="EnsemblMetazoa" id="PPA41756.1">
    <property type="protein sequence ID" value="PPA41756.1"/>
    <property type="gene ID" value="WBGene00280125"/>
</dbReference>
<feature type="transmembrane region" description="Helical" evidence="2">
    <location>
        <begin position="224"/>
        <end position="244"/>
    </location>
</feature>
<evidence type="ECO:0000256" key="2">
    <source>
        <dbReference type="SAM" id="Phobius"/>
    </source>
</evidence>
<protein>
    <submittedName>
        <fullName evidence="4">Uncharacterized protein</fullName>
    </submittedName>
</protein>
<name>A0A2A6CNF6_PRIPA</name>
<accession>A0A8R1YYS9</accession>
<dbReference type="Proteomes" id="UP000005239">
    <property type="component" value="Unassembled WGS sequence"/>
</dbReference>
<feature type="transmembrane region" description="Helical" evidence="2">
    <location>
        <begin position="172"/>
        <end position="192"/>
    </location>
</feature>
<evidence type="ECO:0000313" key="4">
    <source>
        <dbReference type="EnsemblMetazoa" id="PPA41756.1"/>
    </source>
</evidence>
<keyword evidence="2" id="KW-0812">Transmembrane</keyword>
<organism evidence="4 5">
    <name type="scientific">Pristionchus pacificus</name>
    <name type="common">Parasitic nematode worm</name>
    <dbReference type="NCBI Taxonomy" id="54126"/>
    <lineage>
        <taxon>Eukaryota</taxon>
        <taxon>Metazoa</taxon>
        <taxon>Ecdysozoa</taxon>
        <taxon>Nematoda</taxon>
        <taxon>Chromadorea</taxon>
        <taxon>Rhabditida</taxon>
        <taxon>Rhabditina</taxon>
        <taxon>Diplogasteromorpha</taxon>
        <taxon>Diplogasteroidea</taxon>
        <taxon>Neodiplogasteridae</taxon>
        <taxon>Pristionchus</taxon>
    </lineage>
</organism>
<evidence type="ECO:0000256" key="1">
    <source>
        <dbReference type="SAM" id="MobiDB-lite"/>
    </source>
</evidence>
<feature type="compositionally biased region" description="Low complexity" evidence="1">
    <location>
        <begin position="28"/>
        <end position="49"/>
    </location>
</feature>